<dbReference type="GO" id="GO:0071555">
    <property type="term" value="P:cell wall organization"/>
    <property type="evidence" value="ECO:0007669"/>
    <property type="project" value="UniProtKB-KW"/>
</dbReference>
<dbReference type="Proteomes" id="UP000269974">
    <property type="component" value="Unassembled WGS sequence"/>
</dbReference>
<reference evidence="6 7" key="1">
    <citation type="submission" date="2018-11" db="EMBL/GenBank/DDBJ databases">
        <authorList>
            <consortium name="Pathogen Informatics"/>
        </authorList>
    </citation>
    <scope>NUCLEOTIDE SEQUENCE [LARGE SCALE GENOMIC DNA]</scope>
    <source>
        <strain evidence="6 7">NCTC10327</strain>
    </source>
</reference>
<evidence type="ECO:0000256" key="4">
    <source>
        <dbReference type="ARBA" id="ARBA00023316"/>
    </source>
</evidence>
<sequence>MSYWTPGAAHRPVCNYTNRARPRTDGVVLHVTAAPGATSQFGWFNNRNSGVSAHFHVAADGRLEQYIDADLIAWAQRGGDQRLLSIETQGGANGRWTPEQASTLARLIRDLAEHYDFPISLMGSSRTSERGIGYHALGVPATRSQLNAGISQTGGELWSSAVGKVCPGPERIAQIPEIIAAAAGCTQQPLKAAQIQGTENEMTPEQAQQLAEAHWLIGNSLAPAAGRTEQRTEEIINTTRAMSAQIAALSASVKALSEAKGLDSAQVATSIDAAVSEALKDLKVTLTTTPEGE</sequence>
<comment type="catalytic activity">
    <reaction evidence="1">
        <text>Hydrolyzes the link between N-acetylmuramoyl residues and L-amino acid residues in certain cell-wall glycopeptides.</text>
        <dbReference type="EC" id="3.5.1.28"/>
    </reaction>
</comment>
<dbReference type="RefSeq" id="WP_244924622.1">
    <property type="nucleotide sequence ID" value="NZ_UYIO01000001.1"/>
</dbReference>
<dbReference type="Gene3D" id="3.40.80.10">
    <property type="entry name" value="Peptidoglycan recognition protein-like"/>
    <property type="match status" value="1"/>
</dbReference>
<dbReference type="InterPro" id="IPR051206">
    <property type="entry name" value="NAMLAA_amidase_2"/>
</dbReference>
<dbReference type="EC" id="3.5.1.28" evidence="2"/>
<gene>
    <name evidence="6" type="ORF">NCTC10327_01540</name>
</gene>
<proteinExistence type="predicted"/>
<evidence type="ECO:0000256" key="1">
    <source>
        <dbReference type="ARBA" id="ARBA00001561"/>
    </source>
</evidence>
<evidence type="ECO:0000256" key="2">
    <source>
        <dbReference type="ARBA" id="ARBA00011901"/>
    </source>
</evidence>
<keyword evidence="4" id="KW-0961">Cell wall biogenesis/degradation</keyword>
<evidence type="ECO:0000313" key="7">
    <source>
        <dbReference type="Proteomes" id="UP000269974"/>
    </source>
</evidence>
<evidence type="ECO:0000259" key="5">
    <source>
        <dbReference type="SMART" id="SM00644"/>
    </source>
</evidence>
<evidence type="ECO:0000256" key="3">
    <source>
        <dbReference type="ARBA" id="ARBA00022801"/>
    </source>
</evidence>
<dbReference type="InterPro" id="IPR036505">
    <property type="entry name" value="Amidase/PGRP_sf"/>
</dbReference>
<dbReference type="GO" id="GO:0009253">
    <property type="term" value="P:peptidoglycan catabolic process"/>
    <property type="evidence" value="ECO:0007669"/>
    <property type="project" value="InterPro"/>
</dbReference>
<dbReference type="InterPro" id="IPR002502">
    <property type="entry name" value="Amidase_domain"/>
</dbReference>
<dbReference type="Pfam" id="PF01510">
    <property type="entry name" value="Amidase_2"/>
    <property type="match status" value="1"/>
</dbReference>
<dbReference type="CDD" id="cd06583">
    <property type="entry name" value="PGRP"/>
    <property type="match status" value="1"/>
</dbReference>
<dbReference type="GO" id="GO:0008745">
    <property type="term" value="F:N-acetylmuramoyl-L-alanine amidase activity"/>
    <property type="evidence" value="ECO:0007669"/>
    <property type="project" value="UniProtKB-EC"/>
</dbReference>
<feature type="domain" description="N-acetylmuramoyl-L-alanine amidase" evidence="5">
    <location>
        <begin position="15"/>
        <end position="168"/>
    </location>
</feature>
<name>A0A7Z8Y9Q0_9ACTO</name>
<comment type="caution">
    <text evidence="6">The sequence shown here is derived from an EMBL/GenBank/DDBJ whole genome shotgun (WGS) entry which is preliminary data.</text>
</comment>
<dbReference type="EMBL" id="UYIO01000001">
    <property type="protein sequence ID" value="VDG76906.1"/>
    <property type="molecule type" value="Genomic_DNA"/>
</dbReference>
<keyword evidence="3" id="KW-0378">Hydrolase</keyword>
<dbReference type="AlphaFoldDB" id="A0A7Z8Y9Q0"/>
<dbReference type="PANTHER" id="PTHR30417">
    <property type="entry name" value="N-ACETYLMURAMOYL-L-ALANINE AMIDASE AMID"/>
    <property type="match status" value="1"/>
</dbReference>
<protein>
    <recommendedName>
        <fullName evidence="2">N-acetylmuramoyl-L-alanine amidase</fullName>
        <ecNumber evidence="2">3.5.1.28</ecNumber>
    </recommendedName>
</protein>
<dbReference type="SMART" id="SM00644">
    <property type="entry name" value="Ami_2"/>
    <property type="match status" value="1"/>
</dbReference>
<dbReference type="GO" id="GO:0009254">
    <property type="term" value="P:peptidoglycan turnover"/>
    <property type="evidence" value="ECO:0007669"/>
    <property type="project" value="TreeGrafter"/>
</dbReference>
<dbReference type="PANTHER" id="PTHR30417:SF1">
    <property type="entry name" value="N-ACETYLMURAMOYL-L-ALANINE AMIDASE AMID"/>
    <property type="match status" value="1"/>
</dbReference>
<dbReference type="SUPFAM" id="SSF55846">
    <property type="entry name" value="N-acetylmuramoyl-L-alanine amidase-like"/>
    <property type="match status" value="1"/>
</dbReference>
<organism evidence="6 7">
    <name type="scientific">Actinobaculum suis</name>
    <dbReference type="NCBI Taxonomy" id="1657"/>
    <lineage>
        <taxon>Bacteria</taxon>
        <taxon>Bacillati</taxon>
        <taxon>Actinomycetota</taxon>
        <taxon>Actinomycetes</taxon>
        <taxon>Actinomycetales</taxon>
        <taxon>Actinomycetaceae</taxon>
        <taxon>Actinobaculum</taxon>
    </lineage>
</organism>
<evidence type="ECO:0000313" key="6">
    <source>
        <dbReference type="EMBL" id="VDG76906.1"/>
    </source>
</evidence>
<accession>A0A7Z8Y9Q0</accession>